<evidence type="ECO:0000256" key="9">
    <source>
        <dbReference type="ARBA" id="ARBA00022801"/>
    </source>
</evidence>
<dbReference type="SUPFAM" id="SSF55486">
    <property type="entry name" value="Metalloproteases ('zincins'), catalytic domain"/>
    <property type="match status" value="1"/>
</dbReference>
<keyword evidence="16" id="KW-1185">Reference proteome</keyword>
<keyword evidence="12" id="KW-0732">Signal</keyword>
<evidence type="ECO:0000256" key="10">
    <source>
        <dbReference type="ARBA" id="ARBA00022833"/>
    </source>
</evidence>
<comment type="catalytic activity">
    <reaction evidence="1">
        <text>Release of an N-terminal amino acid, Xaa-|-Yaa- from a peptide, amide or arylamide. Xaa is preferably Ala, but may be most amino acids including Pro (slow action). When a terminal hydrophobic residue is followed by a prolyl residue, the two may be released as an intact Xaa-Pro dipeptide.</text>
        <dbReference type="EC" id="3.4.11.2"/>
    </reaction>
</comment>
<dbReference type="GO" id="GO:0008270">
    <property type="term" value="F:zinc ion binding"/>
    <property type="evidence" value="ECO:0007669"/>
    <property type="project" value="InterPro"/>
</dbReference>
<evidence type="ECO:0000256" key="4">
    <source>
        <dbReference type="ARBA" id="ARBA00012564"/>
    </source>
</evidence>
<protein>
    <recommendedName>
        <fullName evidence="5">Aminopeptidase N</fullName>
        <ecNumber evidence="4">3.4.11.2</ecNumber>
    </recommendedName>
</protein>
<feature type="domain" description="Aminopeptidase N-like N-terminal" evidence="14">
    <location>
        <begin position="44"/>
        <end position="213"/>
    </location>
</feature>
<accession>A0A401XJR7</accession>
<dbReference type="InterPro" id="IPR042097">
    <property type="entry name" value="Aminopeptidase_N-like_N_sf"/>
</dbReference>
<dbReference type="GO" id="GO:0005615">
    <property type="term" value="C:extracellular space"/>
    <property type="evidence" value="ECO:0007669"/>
    <property type="project" value="TreeGrafter"/>
</dbReference>
<dbReference type="Gene3D" id="2.60.40.1730">
    <property type="entry name" value="tricorn interacting facor f3 domain"/>
    <property type="match status" value="1"/>
</dbReference>
<dbReference type="SUPFAM" id="SSF63737">
    <property type="entry name" value="Leukotriene A4 hydrolase N-terminal domain"/>
    <property type="match status" value="1"/>
</dbReference>
<dbReference type="EMBL" id="BHZE01000005">
    <property type="protein sequence ID" value="GCD77230.1"/>
    <property type="molecule type" value="Genomic_DNA"/>
</dbReference>
<evidence type="ECO:0000256" key="5">
    <source>
        <dbReference type="ARBA" id="ARBA00015611"/>
    </source>
</evidence>
<keyword evidence="8" id="KW-0479">Metal-binding</keyword>
<feature type="domain" description="Peptidase M1 membrane alanine aminopeptidase" evidence="13">
    <location>
        <begin position="261"/>
        <end position="456"/>
    </location>
</feature>
<gene>
    <name evidence="15" type="ORF">JCM31826_07120</name>
</gene>
<reference evidence="15 16" key="1">
    <citation type="submission" date="2018-11" db="EMBL/GenBank/DDBJ databases">
        <title>Schleiferia aggregans sp. nov., a moderately thermophilic heterotrophic bacterium isolated from microbial mats at a terrestrial hot spring.</title>
        <authorList>
            <person name="Iino T."/>
            <person name="Ohkuma M."/>
            <person name="Haruta S."/>
        </authorList>
    </citation>
    <scope>NUCLEOTIDE SEQUENCE [LARGE SCALE GENOMIC DNA]</scope>
    <source>
        <strain evidence="15 16">LA</strain>
    </source>
</reference>
<evidence type="ECO:0000256" key="7">
    <source>
        <dbReference type="ARBA" id="ARBA00022670"/>
    </source>
</evidence>
<dbReference type="GO" id="GO:0006508">
    <property type="term" value="P:proteolysis"/>
    <property type="evidence" value="ECO:0007669"/>
    <property type="project" value="UniProtKB-KW"/>
</dbReference>
<dbReference type="GO" id="GO:0005737">
    <property type="term" value="C:cytoplasm"/>
    <property type="evidence" value="ECO:0007669"/>
    <property type="project" value="TreeGrafter"/>
</dbReference>
<proteinExistence type="inferred from homology"/>
<name>A0A401XJR7_9FLAO</name>
<keyword evidence="10" id="KW-0862">Zinc</keyword>
<comment type="cofactor">
    <cofactor evidence="2">
        <name>Zn(2+)</name>
        <dbReference type="ChEBI" id="CHEBI:29105"/>
    </cofactor>
</comment>
<comment type="caution">
    <text evidence="15">The sequence shown here is derived from an EMBL/GenBank/DDBJ whole genome shotgun (WGS) entry which is preliminary data.</text>
</comment>
<dbReference type="GO" id="GO:0016020">
    <property type="term" value="C:membrane"/>
    <property type="evidence" value="ECO:0007669"/>
    <property type="project" value="TreeGrafter"/>
</dbReference>
<dbReference type="OrthoDB" id="100605at2"/>
<evidence type="ECO:0000256" key="11">
    <source>
        <dbReference type="ARBA" id="ARBA00023049"/>
    </source>
</evidence>
<dbReference type="PANTHER" id="PTHR11533">
    <property type="entry name" value="PROTEASE M1 ZINC METALLOPROTEASE"/>
    <property type="match status" value="1"/>
</dbReference>
<sequence length="805" mass="94921">MRRNLLSFLWFFLTGNVLFAQNSTICVPVDPRWAPRERTIDMHHLRLEVEFEPAKGRVIGKSTLTFSPLFRPNESIWIDAIRFSISLLTLNGQKVRYTLSDSGVAIFPQKLFRDKVNILEINYSAYPEKGLYFTGWDDPTGKGRKQIWTQGQGIDHRHWIPYYDEQHDKLTTEIIVHFDKQYRTISNGKLLSVDTLGDKIRWHYLQDRPHAGYLIMLAIGDYLPHKTVLKYDNGEIEFEEFTYPDIPTSAASTYRYSHLFMTHFQKLLKVYYPWPGPYRQVPVVDFIYGAMENTGAVIFGENLISEPSTESYKNYHFVNAHEMAHQWFGNLITAWSARHHWLHESFATYFDLLSTLWTDGDFAFSSKVRQAITRVKFQEAENNLPLAHSEAGTARHYQKGGVVLHMLRQLVGDEAFYESLRVFLERHRFRNVHSEDLLYAFHEVTGRNLQWFWDQWIYGSGMPKISLIWKEEIDKKSKRLVLHFSQENIYKPDSTKTFRLYFDIEIKTTKRSYKIPVEIRTKRDTFYIPLQIDESALMVNPDPGKIQLIEWTEIFDPNQNIVKYAQLPYDRFFAYTLTSKGFSTADLNLLVNEENPIVLEHWINAFGRNITRPEMWNFFRKFQDDRVKIALLRFTDVTFWKGRTENELLDFANTDNPLLKALVYVRLINSRPEKINIYKESINVPKSFTTQNERLQMAIAEANLLKNQSSYEAVFEFAETTYMGSVRAQAINYLGRVNYKSEKLVKLCVHALGHYDKNLAQSALQYLRNITEKSERKWIEEEVKKFKKVWPEWKVKKAERLLEIQ</sequence>
<dbReference type="GO" id="GO:0042277">
    <property type="term" value="F:peptide binding"/>
    <property type="evidence" value="ECO:0007669"/>
    <property type="project" value="TreeGrafter"/>
</dbReference>
<dbReference type="RefSeq" id="WP_124397290.1">
    <property type="nucleotide sequence ID" value="NZ_BHZE01000005.1"/>
</dbReference>
<dbReference type="CDD" id="cd09603">
    <property type="entry name" value="M1_APN_like"/>
    <property type="match status" value="1"/>
</dbReference>
<organism evidence="15 16">
    <name type="scientific">Thermaurantimonas aggregans</name>
    <dbReference type="NCBI Taxonomy" id="2173829"/>
    <lineage>
        <taxon>Bacteria</taxon>
        <taxon>Pseudomonadati</taxon>
        <taxon>Bacteroidota</taxon>
        <taxon>Flavobacteriia</taxon>
        <taxon>Flavobacteriales</taxon>
        <taxon>Schleiferiaceae</taxon>
        <taxon>Thermaurantimonas</taxon>
    </lineage>
</organism>
<dbReference type="InterPro" id="IPR001930">
    <property type="entry name" value="Peptidase_M1"/>
</dbReference>
<dbReference type="Pfam" id="PF01433">
    <property type="entry name" value="Peptidase_M1"/>
    <property type="match status" value="1"/>
</dbReference>
<keyword evidence="7" id="KW-0645">Protease</keyword>
<evidence type="ECO:0000256" key="12">
    <source>
        <dbReference type="SAM" id="SignalP"/>
    </source>
</evidence>
<dbReference type="Pfam" id="PF17900">
    <property type="entry name" value="Peptidase_M1_N"/>
    <property type="match status" value="1"/>
</dbReference>
<dbReference type="PRINTS" id="PR00756">
    <property type="entry name" value="ALADIPTASE"/>
</dbReference>
<dbReference type="InterPro" id="IPR050344">
    <property type="entry name" value="Peptidase_M1_aminopeptidases"/>
</dbReference>
<dbReference type="InterPro" id="IPR027268">
    <property type="entry name" value="Peptidase_M4/M1_CTD_sf"/>
</dbReference>
<dbReference type="Gene3D" id="1.10.390.10">
    <property type="entry name" value="Neutral Protease Domain 2"/>
    <property type="match status" value="1"/>
</dbReference>
<evidence type="ECO:0000256" key="8">
    <source>
        <dbReference type="ARBA" id="ARBA00022723"/>
    </source>
</evidence>
<evidence type="ECO:0000256" key="2">
    <source>
        <dbReference type="ARBA" id="ARBA00001947"/>
    </source>
</evidence>
<evidence type="ECO:0000256" key="3">
    <source>
        <dbReference type="ARBA" id="ARBA00010136"/>
    </source>
</evidence>
<evidence type="ECO:0000313" key="16">
    <source>
        <dbReference type="Proteomes" id="UP000286715"/>
    </source>
</evidence>
<comment type="similarity">
    <text evidence="3">Belongs to the peptidase M1 family.</text>
</comment>
<dbReference type="EC" id="3.4.11.2" evidence="4"/>
<dbReference type="InterPro" id="IPR045357">
    <property type="entry name" value="Aminopeptidase_N-like_N"/>
</dbReference>
<dbReference type="GO" id="GO:0043171">
    <property type="term" value="P:peptide catabolic process"/>
    <property type="evidence" value="ECO:0007669"/>
    <property type="project" value="TreeGrafter"/>
</dbReference>
<evidence type="ECO:0000256" key="1">
    <source>
        <dbReference type="ARBA" id="ARBA00000098"/>
    </source>
</evidence>
<dbReference type="Proteomes" id="UP000286715">
    <property type="component" value="Unassembled WGS sequence"/>
</dbReference>
<keyword evidence="11" id="KW-0482">Metalloprotease</keyword>
<feature type="chain" id="PRO_5018995227" description="Aminopeptidase N" evidence="12">
    <location>
        <begin position="21"/>
        <end position="805"/>
    </location>
</feature>
<feature type="signal peptide" evidence="12">
    <location>
        <begin position="1"/>
        <end position="20"/>
    </location>
</feature>
<keyword evidence="6" id="KW-0031">Aminopeptidase</keyword>
<dbReference type="InterPro" id="IPR014782">
    <property type="entry name" value="Peptidase_M1_dom"/>
</dbReference>
<evidence type="ECO:0000259" key="13">
    <source>
        <dbReference type="Pfam" id="PF01433"/>
    </source>
</evidence>
<evidence type="ECO:0000313" key="15">
    <source>
        <dbReference type="EMBL" id="GCD77230.1"/>
    </source>
</evidence>
<evidence type="ECO:0000256" key="6">
    <source>
        <dbReference type="ARBA" id="ARBA00022438"/>
    </source>
</evidence>
<dbReference type="GO" id="GO:0016285">
    <property type="term" value="F:alanyl aminopeptidase activity"/>
    <property type="evidence" value="ECO:0007669"/>
    <property type="project" value="UniProtKB-EC"/>
</dbReference>
<dbReference type="GO" id="GO:0070006">
    <property type="term" value="F:metalloaminopeptidase activity"/>
    <property type="evidence" value="ECO:0007669"/>
    <property type="project" value="TreeGrafter"/>
</dbReference>
<keyword evidence="9" id="KW-0378">Hydrolase</keyword>
<dbReference type="PANTHER" id="PTHR11533:SF174">
    <property type="entry name" value="PUROMYCIN-SENSITIVE AMINOPEPTIDASE-RELATED"/>
    <property type="match status" value="1"/>
</dbReference>
<evidence type="ECO:0000259" key="14">
    <source>
        <dbReference type="Pfam" id="PF17900"/>
    </source>
</evidence>
<dbReference type="AlphaFoldDB" id="A0A401XJR7"/>